<dbReference type="Proteomes" id="UP000543174">
    <property type="component" value="Unassembled WGS sequence"/>
</dbReference>
<organism evidence="2 3">
    <name type="scientific">Priestia aryabhattai</name>
    <name type="common">Bacillus aryabhattai</name>
    <dbReference type="NCBI Taxonomy" id="412384"/>
    <lineage>
        <taxon>Bacteria</taxon>
        <taxon>Bacillati</taxon>
        <taxon>Bacillota</taxon>
        <taxon>Bacilli</taxon>
        <taxon>Bacillales</taxon>
        <taxon>Bacillaceae</taxon>
        <taxon>Priestia</taxon>
    </lineage>
</organism>
<gene>
    <name evidence="2" type="ORF">HNP21_005412</name>
</gene>
<sequence>MNKMGEKKWRALDHCDFGDNGAIIDQDPDAVSSIKQGSFEWIVVKDSEGVTVNTVDTQVAANVQAAVQTAIGIITATLVGNVQGQVIAQELNAILKTDQRNTQKTVIEGSKNIRVTTTDTDIAANVQTAVQTLTAVITAILVGTVSGG</sequence>
<keyword evidence="3" id="KW-1185">Reference proteome</keyword>
<dbReference type="AlphaFoldDB" id="A0A7W3NFY6"/>
<evidence type="ECO:0000313" key="2">
    <source>
        <dbReference type="EMBL" id="MBA9042277.1"/>
    </source>
</evidence>
<dbReference type="Pfam" id="PF07552">
    <property type="entry name" value="Coat_X"/>
    <property type="match status" value="2"/>
</dbReference>
<proteinExistence type="predicted"/>
<comment type="caution">
    <text evidence="2">The sequence shown here is derived from an EMBL/GenBank/DDBJ whole genome shotgun (WGS) entry which is preliminary data.</text>
</comment>
<evidence type="ECO:0000313" key="3">
    <source>
        <dbReference type="Proteomes" id="UP000543174"/>
    </source>
</evidence>
<dbReference type="InterPro" id="IPR011428">
    <property type="entry name" value="Spore_coat_X/V"/>
</dbReference>
<protein>
    <submittedName>
        <fullName evidence="2">Spore coat protein X</fullName>
    </submittedName>
</protein>
<dbReference type="GO" id="GO:0031160">
    <property type="term" value="C:spore wall"/>
    <property type="evidence" value="ECO:0007669"/>
    <property type="project" value="InterPro"/>
</dbReference>
<evidence type="ECO:0000259" key="1">
    <source>
        <dbReference type="Pfam" id="PF07552"/>
    </source>
</evidence>
<dbReference type="GO" id="GO:0030435">
    <property type="term" value="P:sporulation resulting in formation of a cellular spore"/>
    <property type="evidence" value="ECO:0007669"/>
    <property type="project" value="InterPro"/>
</dbReference>
<name>A0A7W3NFY6_PRIAR</name>
<accession>A0A7W3NFY6</accession>
<feature type="domain" description="Spore coat protein X/V" evidence="1">
    <location>
        <begin position="87"/>
        <end position="141"/>
    </location>
</feature>
<dbReference type="EMBL" id="JACJHT010000010">
    <property type="protein sequence ID" value="MBA9042277.1"/>
    <property type="molecule type" value="Genomic_DNA"/>
</dbReference>
<feature type="domain" description="Spore coat protein X/V" evidence="1">
    <location>
        <begin position="24"/>
        <end position="77"/>
    </location>
</feature>
<reference evidence="2" key="1">
    <citation type="submission" date="2020-08" db="EMBL/GenBank/DDBJ databases">
        <title>Functional genomics of gut bacteria from endangered species of beetles.</title>
        <authorList>
            <person name="Carlos-Shanley C."/>
        </authorList>
    </citation>
    <scope>NUCLEOTIDE SEQUENCE [LARGE SCALE GENOMIC DNA]</scope>
    <source>
        <strain evidence="2">S00060</strain>
    </source>
</reference>